<evidence type="ECO:0000256" key="6">
    <source>
        <dbReference type="ARBA" id="ARBA00022729"/>
    </source>
</evidence>
<dbReference type="GeneTree" id="ENSGT00950000183053"/>
<keyword evidence="7" id="KW-0838">Vasoactive</keyword>
<keyword evidence="5" id="KW-0165">Cleavage on pair of basic residues</keyword>
<dbReference type="AlphaFoldDB" id="F7I8W9"/>
<reference evidence="14" key="3">
    <citation type="submission" date="2025-09" db="UniProtKB">
        <authorList>
            <consortium name="Ensembl"/>
        </authorList>
    </citation>
    <scope>IDENTIFICATION</scope>
</reference>
<comment type="function">
    <text evidence="1">Endothelins are endothelium-derived vasoconstrictor peptides.</text>
</comment>
<evidence type="ECO:0000256" key="3">
    <source>
        <dbReference type="ARBA" id="ARBA00010959"/>
    </source>
</evidence>
<dbReference type="InterPro" id="IPR001928">
    <property type="entry name" value="Endothln-like_toxin"/>
</dbReference>
<keyword evidence="4" id="KW-0964">Secreted</keyword>
<comment type="subcellular location">
    <subcellularLocation>
        <location evidence="2">Secreted</location>
    </subcellularLocation>
</comment>
<dbReference type="GO" id="GO:0005615">
    <property type="term" value="C:extracellular space"/>
    <property type="evidence" value="ECO:0007669"/>
    <property type="project" value="Ensembl"/>
</dbReference>
<dbReference type="GO" id="GO:0030593">
    <property type="term" value="P:neutrophil chemotaxis"/>
    <property type="evidence" value="ECO:0007669"/>
    <property type="project" value="Ensembl"/>
</dbReference>
<evidence type="ECO:0000256" key="5">
    <source>
        <dbReference type="ARBA" id="ARBA00022685"/>
    </source>
</evidence>
<keyword evidence="9" id="KW-0839">Vasoconstrictor</keyword>
<dbReference type="GO" id="GO:0003100">
    <property type="term" value="P:regulation of systemic arterial blood pressure by endothelin"/>
    <property type="evidence" value="ECO:0007669"/>
    <property type="project" value="Ensembl"/>
</dbReference>
<evidence type="ECO:0000259" key="13">
    <source>
        <dbReference type="SMART" id="SM00272"/>
    </source>
</evidence>
<dbReference type="FunCoup" id="F7I8W9">
    <property type="interactions" value="735"/>
</dbReference>
<dbReference type="Ensembl" id="ENSCJAT00000037042.5">
    <property type="protein sequence ID" value="ENSCJAP00000035081.3"/>
    <property type="gene ID" value="ENSCJAG00000018885.5"/>
</dbReference>
<evidence type="ECO:0000256" key="9">
    <source>
        <dbReference type="ARBA" id="ARBA00023322"/>
    </source>
</evidence>
<dbReference type="InterPro" id="IPR020475">
    <property type="entry name" value="Endothelin"/>
</dbReference>
<evidence type="ECO:0000256" key="1">
    <source>
        <dbReference type="ARBA" id="ARBA00003023"/>
    </source>
</evidence>
<dbReference type="PANTHER" id="PTHR13874:SF11">
    <property type="entry name" value="ENDOTHELIN-3"/>
    <property type="match status" value="1"/>
</dbReference>
<feature type="domain" description="Endothelin-like toxin" evidence="13">
    <location>
        <begin position="218"/>
        <end position="239"/>
    </location>
</feature>
<dbReference type="GO" id="GO:0031708">
    <property type="term" value="F:endothelin B receptor binding"/>
    <property type="evidence" value="ECO:0007669"/>
    <property type="project" value="Ensembl"/>
</dbReference>
<dbReference type="Proteomes" id="UP000008225">
    <property type="component" value="Chromosome 5"/>
</dbReference>
<evidence type="ECO:0000313" key="15">
    <source>
        <dbReference type="Proteomes" id="UP000008225"/>
    </source>
</evidence>
<dbReference type="GO" id="GO:0006874">
    <property type="term" value="P:intracellular calcium ion homeostasis"/>
    <property type="evidence" value="ECO:0007669"/>
    <property type="project" value="TreeGrafter"/>
</dbReference>
<dbReference type="InterPro" id="IPR019764">
    <property type="entry name" value="Endothelin_toxin_CS"/>
</dbReference>
<gene>
    <name evidence="14" type="primary">EDN3</name>
</gene>
<evidence type="ECO:0000256" key="11">
    <source>
        <dbReference type="ARBA" id="ARBA00041850"/>
    </source>
</evidence>
<keyword evidence="6" id="KW-0732">Signal</keyword>
<dbReference type="GO" id="GO:0010468">
    <property type="term" value="P:regulation of gene expression"/>
    <property type="evidence" value="ECO:0007669"/>
    <property type="project" value="Ensembl"/>
</dbReference>
<dbReference type="GO" id="GO:0043410">
    <property type="term" value="P:positive regulation of MAPK cascade"/>
    <property type="evidence" value="ECO:0007669"/>
    <property type="project" value="Ensembl"/>
</dbReference>
<dbReference type="GO" id="GO:0045840">
    <property type="term" value="P:positive regulation of mitotic nuclear division"/>
    <property type="evidence" value="ECO:0007669"/>
    <property type="project" value="Ensembl"/>
</dbReference>
<name>F7I8W9_CALJA</name>
<dbReference type="GO" id="GO:0005179">
    <property type="term" value="F:hormone activity"/>
    <property type="evidence" value="ECO:0007669"/>
    <property type="project" value="Ensembl"/>
</dbReference>
<dbReference type="GO" id="GO:0007166">
    <property type="term" value="P:cell surface receptor signaling pathway"/>
    <property type="evidence" value="ECO:0007669"/>
    <property type="project" value="Ensembl"/>
</dbReference>
<comment type="similarity">
    <text evidence="3">Belongs to the endothelin/sarafotoxin family.</text>
</comment>
<dbReference type="PROSITE" id="PS00270">
    <property type="entry name" value="ENDOTHELIN"/>
    <property type="match status" value="1"/>
</dbReference>
<keyword evidence="8" id="KW-1015">Disulfide bond</keyword>
<evidence type="ECO:0000256" key="4">
    <source>
        <dbReference type="ARBA" id="ARBA00022525"/>
    </source>
</evidence>
<evidence type="ECO:0000256" key="10">
    <source>
        <dbReference type="ARBA" id="ARBA00040198"/>
    </source>
</evidence>
<dbReference type="STRING" id="9483.ENSCJAP00000035081"/>
<dbReference type="GO" id="GO:0019229">
    <property type="term" value="P:regulation of vasoconstriction"/>
    <property type="evidence" value="ECO:0007669"/>
    <property type="project" value="InterPro"/>
</dbReference>
<dbReference type="GO" id="GO:0008284">
    <property type="term" value="P:positive regulation of cell population proliferation"/>
    <property type="evidence" value="ECO:0007669"/>
    <property type="project" value="Ensembl"/>
</dbReference>
<dbReference type="GO" id="GO:0014826">
    <property type="term" value="P:vein smooth muscle contraction"/>
    <property type="evidence" value="ECO:0007669"/>
    <property type="project" value="Ensembl"/>
</dbReference>
<proteinExistence type="inferred from homology"/>
<dbReference type="GO" id="GO:0010460">
    <property type="term" value="P:positive regulation of heart rate"/>
    <property type="evidence" value="ECO:0007669"/>
    <property type="project" value="Ensembl"/>
</dbReference>
<reference evidence="14" key="2">
    <citation type="submission" date="2025-08" db="UniProtKB">
        <authorList>
            <consortium name="Ensembl"/>
        </authorList>
    </citation>
    <scope>IDENTIFICATION</scope>
</reference>
<evidence type="ECO:0000256" key="12">
    <source>
        <dbReference type="SAM" id="MobiDB-lite"/>
    </source>
</evidence>
<evidence type="ECO:0000256" key="7">
    <source>
        <dbReference type="ARBA" id="ARBA00022858"/>
    </source>
</evidence>
<evidence type="ECO:0000313" key="14">
    <source>
        <dbReference type="Ensembl" id="ENSCJAP00000035081.3"/>
    </source>
</evidence>
<sequence>MKLGTFQKVGELLRGCAKRLQSFQRVQIVCKLFTEYADSLKIFQKRRRALETLQTFYLLHPPPGYLRVAAVEGSAHSAQKPLNLPPTGLVPCSQSGDAGRRGVSQAPTAARSEGDCEETVAGSGEGTVAPLQGPSPGSAGQEQAAKGTPAHHRSRRCTCFTYKDKECVYYCHLDIIWINTPEQTVPYGLSNHRGSLRGKRSAGLLPGSLPLSQWPHLRCTCAGKYDKDCLHFCTQTLDVSRLKSRTDKASRL</sequence>
<dbReference type="Bgee" id="ENSCJAG00000018885">
    <property type="expression patterns" value="Expressed in ovary and 2 other cell types or tissues"/>
</dbReference>
<feature type="domain" description="Endothelin-like toxin" evidence="13">
    <location>
        <begin position="156"/>
        <end position="177"/>
    </location>
</feature>
<evidence type="ECO:0000256" key="2">
    <source>
        <dbReference type="ARBA" id="ARBA00004613"/>
    </source>
</evidence>
<protein>
    <recommendedName>
        <fullName evidence="10">Endothelin-3</fullName>
    </recommendedName>
    <alternativeName>
        <fullName evidence="11">Preproendothelin-3</fullName>
    </alternativeName>
</protein>
<evidence type="ECO:0000256" key="8">
    <source>
        <dbReference type="ARBA" id="ARBA00023157"/>
    </source>
</evidence>
<keyword evidence="15" id="KW-1185">Reference proteome</keyword>
<dbReference type="PANTHER" id="PTHR13874">
    <property type="entry name" value="ENDOTHELIN"/>
    <property type="match status" value="1"/>
</dbReference>
<dbReference type="HOGENOM" id="CLU_090013_0_0_1"/>
<dbReference type="GO" id="GO:0002690">
    <property type="term" value="P:positive regulation of leukocyte chemotaxis"/>
    <property type="evidence" value="ECO:0007669"/>
    <property type="project" value="Ensembl"/>
</dbReference>
<dbReference type="PRINTS" id="PR00365">
    <property type="entry name" value="ENDOTHELIN"/>
</dbReference>
<reference evidence="14" key="1">
    <citation type="submission" date="2009-03" db="EMBL/GenBank/DDBJ databases">
        <authorList>
            <person name="Warren W."/>
            <person name="Ye L."/>
            <person name="Minx P."/>
            <person name="Worley K."/>
            <person name="Gibbs R."/>
            <person name="Wilson R.K."/>
        </authorList>
    </citation>
    <scope>NUCLEOTIDE SEQUENCE [LARGE SCALE GENOMIC DNA]</scope>
</reference>
<dbReference type="Pfam" id="PF00322">
    <property type="entry name" value="Endothelin"/>
    <property type="match status" value="1"/>
</dbReference>
<dbReference type="GO" id="GO:0030072">
    <property type="term" value="P:peptide hormone secretion"/>
    <property type="evidence" value="ECO:0007669"/>
    <property type="project" value="Ensembl"/>
</dbReference>
<organism evidence="14 15">
    <name type="scientific">Callithrix jacchus</name>
    <name type="common">White-tufted-ear marmoset</name>
    <name type="synonym">Simia Jacchus</name>
    <dbReference type="NCBI Taxonomy" id="9483"/>
    <lineage>
        <taxon>Eukaryota</taxon>
        <taxon>Metazoa</taxon>
        <taxon>Chordata</taxon>
        <taxon>Craniata</taxon>
        <taxon>Vertebrata</taxon>
        <taxon>Euteleostomi</taxon>
        <taxon>Mammalia</taxon>
        <taxon>Eutheria</taxon>
        <taxon>Euarchontoglires</taxon>
        <taxon>Primates</taxon>
        <taxon>Haplorrhini</taxon>
        <taxon>Platyrrhini</taxon>
        <taxon>Cebidae</taxon>
        <taxon>Callitrichinae</taxon>
        <taxon>Callithrix</taxon>
        <taxon>Callithrix</taxon>
    </lineage>
</organism>
<dbReference type="GO" id="GO:0046887">
    <property type="term" value="P:positive regulation of hormone secretion"/>
    <property type="evidence" value="ECO:0007669"/>
    <property type="project" value="Ensembl"/>
</dbReference>
<dbReference type="GO" id="GO:0045597">
    <property type="term" value="P:positive regulation of cell differentiation"/>
    <property type="evidence" value="ECO:0007669"/>
    <property type="project" value="Ensembl"/>
</dbReference>
<feature type="region of interest" description="Disordered" evidence="12">
    <location>
        <begin position="79"/>
        <end position="148"/>
    </location>
</feature>
<dbReference type="InParanoid" id="F7I8W9"/>
<accession>F7I8W9</accession>
<dbReference type="SMART" id="SM00272">
    <property type="entry name" value="END"/>
    <property type="match status" value="2"/>
</dbReference>